<evidence type="ECO:0000256" key="1">
    <source>
        <dbReference type="PROSITE-ProRule" id="PRU00047"/>
    </source>
</evidence>
<name>A0A699GQM2_TANCI</name>
<gene>
    <name evidence="5" type="ORF">Tci_154366</name>
</gene>
<dbReference type="PROSITE" id="PS50158">
    <property type="entry name" value="ZF_CCHC"/>
    <property type="match status" value="1"/>
</dbReference>
<feature type="compositionally biased region" description="Basic residues" evidence="3">
    <location>
        <begin position="678"/>
        <end position="691"/>
    </location>
</feature>
<keyword evidence="1" id="KW-0479">Metal-binding</keyword>
<feature type="region of interest" description="Disordered" evidence="3">
    <location>
        <begin position="633"/>
        <end position="718"/>
    </location>
</feature>
<feature type="compositionally biased region" description="Polar residues" evidence="3">
    <location>
        <begin position="633"/>
        <end position="644"/>
    </location>
</feature>
<dbReference type="SUPFAM" id="SSF57756">
    <property type="entry name" value="Retrovirus zinc finger-like domains"/>
    <property type="match status" value="1"/>
</dbReference>
<evidence type="ECO:0000256" key="3">
    <source>
        <dbReference type="SAM" id="MobiDB-lite"/>
    </source>
</evidence>
<dbReference type="GO" id="GO:0008270">
    <property type="term" value="F:zinc ion binding"/>
    <property type="evidence" value="ECO:0007669"/>
    <property type="project" value="UniProtKB-KW"/>
</dbReference>
<evidence type="ECO:0000259" key="4">
    <source>
        <dbReference type="PROSITE" id="PS50158"/>
    </source>
</evidence>
<dbReference type="Pfam" id="PF14223">
    <property type="entry name" value="Retrotran_gag_2"/>
    <property type="match status" value="1"/>
</dbReference>
<dbReference type="Gene3D" id="4.10.60.10">
    <property type="entry name" value="Zinc finger, CCHC-type"/>
    <property type="match status" value="1"/>
</dbReference>
<keyword evidence="1" id="KW-0863">Zinc-finger</keyword>
<evidence type="ECO:0000256" key="2">
    <source>
        <dbReference type="SAM" id="Coils"/>
    </source>
</evidence>
<feature type="coiled-coil region" evidence="2">
    <location>
        <begin position="1365"/>
        <end position="1392"/>
    </location>
</feature>
<dbReference type="InterPro" id="IPR001878">
    <property type="entry name" value="Znf_CCHC"/>
</dbReference>
<dbReference type="SMART" id="SM00343">
    <property type="entry name" value="ZnF_C2HC"/>
    <property type="match status" value="2"/>
</dbReference>
<sequence length="1407" mass="160476">MSLEGNKSWKSNIGDSDNTRDGGKIAGRVIITWGGGMVSYACMTSIFESSCKGKKTSMSKRYLVKLFEESGEMLPEKPSESNGFKQIVDFLKANQFKYALTVSPNIYTACIKQFWTTLKIKTVNDDIRLQALIDGKKVVITEASIRHDLKLNDVEVTSCLSNAVIFEELAKMGYEKPSEKLTFYKAFFSPQWKFFMHTILQCLSARTTSWNEFSSTMASAIICLANNQKFNFSKYILDNLKKNLEVEVGDLPTNAQDTLIPDVPSSFQPHRKHKPRRKERKETKVSPTKLHIEDHVPTNSNDPLPIGKDRMQLNELMDLCINLSNKILDLENKRRKIADIDADAEVNLENIYNLDMAHKETVLSMQYVTDADVKEVDEQMVEVITTVKIIVDEVSTANGEVNAANEEPVSVAPTNITTAQPNNAEKQKLEEQQEAKELKKNLETVPDDEDDVFVNVTPLSSKPPIIVDYKIYKEGKKENFQIIRAKGNHQMYLAFSTMLKNLDREDLKVLWKTVKDRFKESQPKEVLDIFLWHTLKYGNRNVVTTPNEGSSNRINGNPLRCYNCQGEGHYANNCTVKPKKRDATYLQQQLQIAQEEEVGIQRAQKEFKFMDTADAFEETGRVKVNCTSEDTLQQASTSGTQSDNAPFYDLDGSTKYMNDMKSRKKNQSTNVSKSENQKKHKENVKKSKKSRSKESLASPNKPRSFLRPRHAELSDSCESKVKPKRAEIVCHEKVVRIPLANGEVLRVQGERALENLKTLMSTKLDERKLGDILVVQDFLEIEADDQAIRTILLGIPEEIYAAIDSCKTAQEIWLHVQQMMKGSDIGILEKKAKLFNEWERFTSNDEESIESCYHRFSKLINDLKRNKHFLEKIASNLKFLNDLQPEWSRRVTIVHQTKDLHTADYTQLYDFLKYNQKEVDELKAERLAKTQDPLQQPMPNPEDIIDLTTAMNMALAPMAKAFKPNYSTPTNNNQRISSNPRNRQISQLGMNMGQDRQMQMVGVQNLRVQNFGNQNGLIGVPGNANQNLNGNGNLVAARAEGNETGHNGNQIRCYNCRGVGHFPRNYTFDQIAAATYLDEIKEVNANCILMAYLQQASTSGTQTNKALVYDSDGSAEHDPPVVHDSEETLQLAQESHLKMKQLNKEIKPTNYTKINHLSWVFVSQTAKSHEELYFSNTSKIATVSKTISIPNEEFLDDTTPSVARKFLNEVKSTIVTLQRVVKHRMTIETHNWSSPAHQELHKIVKDENFPIVNQVDARVQNFEIQFLKKEAKFVGDFKSLAKEADESLAKHKELELEIERLLKAVVSQVIMSVVQNNSVVDTSNLQTELKRMKERFENCIIEKENEYAKLWNDWYKKCEECKFDKISYDKAYNDMQRKIERLQAQLGDLKGKSKDTSCVSDTLNPLS</sequence>
<proteinExistence type="predicted"/>
<keyword evidence="2" id="KW-0175">Coiled coil</keyword>
<accession>A0A699GQM2</accession>
<feature type="compositionally biased region" description="Basic residues" evidence="3">
    <location>
        <begin position="269"/>
        <end position="279"/>
    </location>
</feature>
<feature type="domain" description="CCHC-type" evidence="4">
    <location>
        <begin position="560"/>
        <end position="574"/>
    </location>
</feature>
<dbReference type="EMBL" id="BKCJ010035486">
    <property type="protein sequence ID" value="GEV82389.1"/>
    <property type="molecule type" value="Genomic_DNA"/>
</dbReference>
<dbReference type="InterPro" id="IPR036875">
    <property type="entry name" value="Znf_CCHC_sf"/>
</dbReference>
<keyword evidence="1" id="KW-0862">Zinc</keyword>
<evidence type="ECO:0000313" key="5">
    <source>
        <dbReference type="EMBL" id="GEV82389.1"/>
    </source>
</evidence>
<feature type="coiled-coil region" evidence="2">
    <location>
        <begin position="1277"/>
        <end position="1304"/>
    </location>
</feature>
<dbReference type="Pfam" id="PF00098">
    <property type="entry name" value="zf-CCHC"/>
    <property type="match status" value="1"/>
</dbReference>
<protein>
    <recommendedName>
        <fullName evidence="4">CCHC-type domain-containing protein</fullName>
    </recommendedName>
</protein>
<reference evidence="5" key="1">
    <citation type="journal article" date="2019" name="Sci. Rep.">
        <title>Draft genome of Tanacetum cinerariifolium, the natural source of mosquito coil.</title>
        <authorList>
            <person name="Yamashiro T."/>
            <person name="Shiraishi A."/>
            <person name="Satake H."/>
            <person name="Nakayama K."/>
        </authorList>
    </citation>
    <scope>NUCLEOTIDE SEQUENCE</scope>
</reference>
<dbReference type="GO" id="GO:0003676">
    <property type="term" value="F:nucleic acid binding"/>
    <property type="evidence" value="ECO:0007669"/>
    <property type="project" value="InterPro"/>
</dbReference>
<organism evidence="5">
    <name type="scientific">Tanacetum cinerariifolium</name>
    <name type="common">Dalmatian daisy</name>
    <name type="synonym">Chrysanthemum cinerariifolium</name>
    <dbReference type="NCBI Taxonomy" id="118510"/>
    <lineage>
        <taxon>Eukaryota</taxon>
        <taxon>Viridiplantae</taxon>
        <taxon>Streptophyta</taxon>
        <taxon>Embryophyta</taxon>
        <taxon>Tracheophyta</taxon>
        <taxon>Spermatophyta</taxon>
        <taxon>Magnoliopsida</taxon>
        <taxon>eudicotyledons</taxon>
        <taxon>Gunneridae</taxon>
        <taxon>Pentapetalae</taxon>
        <taxon>asterids</taxon>
        <taxon>campanulids</taxon>
        <taxon>Asterales</taxon>
        <taxon>Asteraceae</taxon>
        <taxon>Asteroideae</taxon>
        <taxon>Anthemideae</taxon>
        <taxon>Anthemidinae</taxon>
        <taxon>Tanacetum</taxon>
    </lineage>
</organism>
<feature type="region of interest" description="Disordered" evidence="3">
    <location>
        <begin position="259"/>
        <end position="286"/>
    </location>
</feature>
<comment type="caution">
    <text evidence="5">The sequence shown here is derived from an EMBL/GenBank/DDBJ whole genome shotgun (WGS) entry which is preliminary data.</text>
</comment>
<feature type="compositionally biased region" description="Basic and acidic residues" evidence="3">
    <location>
        <begin position="709"/>
        <end position="718"/>
    </location>
</feature>